<dbReference type="EMBL" id="BTSX01000005">
    <property type="protein sequence ID" value="GMS98312.1"/>
    <property type="molecule type" value="Genomic_DNA"/>
</dbReference>
<keyword evidence="3" id="KW-1185">Reference proteome</keyword>
<dbReference type="Pfam" id="PF00646">
    <property type="entry name" value="F-box"/>
    <property type="match status" value="1"/>
</dbReference>
<proteinExistence type="predicted"/>
<gene>
    <name evidence="2" type="ORF">PENTCL1PPCAC_20487</name>
</gene>
<organism evidence="2 3">
    <name type="scientific">Pristionchus entomophagus</name>
    <dbReference type="NCBI Taxonomy" id="358040"/>
    <lineage>
        <taxon>Eukaryota</taxon>
        <taxon>Metazoa</taxon>
        <taxon>Ecdysozoa</taxon>
        <taxon>Nematoda</taxon>
        <taxon>Chromadorea</taxon>
        <taxon>Rhabditida</taxon>
        <taxon>Rhabditina</taxon>
        <taxon>Diplogasteromorpha</taxon>
        <taxon>Diplogasteroidea</taxon>
        <taxon>Neodiplogasteridae</taxon>
        <taxon>Pristionchus</taxon>
    </lineage>
</organism>
<feature type="non-terminal residue" evidence="2">
    <location>
        <position position="1"/>
    </location>
</feature>
<feature type="domain" description="F-box" evidence="1">
    <location>
        <begin position="28"/>
        <end position="76"/>
    </location>
</feature>
<name>A0AAV5TW55_9BILA</name>
<sequence>FPGLLVRKFKTSLNFSERRKERVSKKFKMDIFALPDVFLRDLMKTMTIRDRLNLRLTCTAFERLVARTHAGYFEDLDDVTFDLKFIRKFTEKFKIGQLIFRVNSETQLQKSFLKHMPN</sequence>
<comment type="caution">
    <text evidence="2">The sequence shown here is derived from an EMBL/GenBank/DDBJ whole genome shotgun (WGS) entry which is preliminary data.</text>
</comment>
<accession>A0AAV5TW55</accession>
<dbReference type="Proteomes" id="UP001432027">
    <property type="component" value="Unassembled WGS sequence"/>
</dbReference>
<protein>
    <recommendedName>
        <fullName evidence="1">F-box domain-containing protein</fullName>
    </recommendedName>
</protein>
<reference evidence="2" key="1">
    <citation type="submission" date="2023-10" db="EMBL/GenBank/DDBJ databases">
        <title>Genome assembly of Pristionchus species.</title>
        <authorList>
            <person name="Yoshida K."/>
            <person name="Sommer R.J."/>
        </authorList>
    </citation>
    <scope>NUCLEOTIDE SEQUENCE</scope>
    <source>
        <strain evidence="2">RS0144</strain>
    </source>
</reference>
<dbReference type="AlphaFoldDB" id="A0AAV5TW55"/>
<evidence type="ECO:0000313" key="2">
    <source>
        <dbReference type="EMBL" id="GMS98312.1"/>
    </source>
</evidence>
<dbReference type="PROSITE" id="PS50181">
    <property type="entry name" value="FBOX"/>
    <property type="match status" value="1"/>
</dbReference>
<dbReference type="InterPro" id="IPR001810">
    <property type="entry name" value="F-box_dom"/>
</dbReference>
<evidence type="ECO:0000259" key="1">
    <source>
        <dbReference type="PROSITE" id="PS50181"/>
    </source>
</evidence>
<evidence type="ECO:0000313" key="3">
    <source>
        <dbReference type="Proteomes" id="UP001432027"/>
    </source>
</evidence>